<dbReference type="EMBL" id="CAJFDI010000005">
    <property type="protein sequence ID" value="CAD5231643.1"/>
    <property type="molecule type" value="Genomic_DNA"/>
</dbReference>
<dbReference type="PIRSF" id="PIRSF006487">
    <property type="entry name" value="GcvT"/>
    <property type="match status" value="1"/>
</dbReference>
<evidence type="ECO:0000256" key="7">
    <source>
        <dbReference type="ARBA" id="ARBA00022946"/>
    </source>
</evidence>
<dbReference type="Proteomes" id="UP000582659">
    <property type="component" value="Unassembled WGS sequence"/>
</dbReference>
<dbReference type="Gene3D" id="2.40.30.110">
    <property type="entry name" value="Aminomethyltransferase beta-barrel domains"/>
    <property type="match status" value="1"/>
</dbReference>
<proteinExistence type="inferred from homology"/>
<feature type="binding site" evidence="10">
    <location>
        <position position="226"/>
    </location>
    <ligand>
        <name>substrate</name>
    </ligand>
</feature>
<comment type="subcellular location">
    <subcellularLocation>
        <location evidence="2 11">Mitochondrion</location>
    </subcellularLocation>
</comment>
<protein>
    <recommendedName>
        <fullName evidence="11">Aminomethyltransferase</fullName>
        <ecNumber evidence="11">2.1.2.10</ecNumber>
    </recommendedName>
    <alternativeName>
        <fullName evidence="11">Glycine cleavage system T protein</fullName>
    </alternativeName>
</protein>
<evidence type="ECO:0000313" key="15">
    <source>
        <dbReference type="Proteomes" id="UP000659654"/>
    </source>
</evidence>
<evidence type="ECO:0000256" key="8">
    <source>
        <dbReference type="ARBA" id="ARBA00023128"/>
    </source>
</evidence>
<feature type="domain" description="GCVT N-terminal" evidence="12">
    <location>
        <begin position="30"/>
        <end position="290"/>
    </location>
</feature>
<dbReference type="InterPro" id="IPR027266">
    <property type="entry name" value="TrmE/GcvT-like"/>
</dbReference>
<dbReference type="InterPro" id="IPR013977">
    <property type="entry name" value="GcvT_C"/>
</dbReference>
<dbReference type="SUPFAM" id="SSF103025">
    <property type="entry name" value="Folate-binding domain"/>
    <property type="match status" value="1"/>
</dbReference>
<keyword evidence="7 11" id="KW-0809">Transit peptide</keyword>
<dbReference type="FunFam" id="3.30.70.1400:FF:000001">
    <property type="entry name" value="Aminomethyltransferase"/>
    <property type="match status" value="1"/>
</dbReference>
<organism evidence="14 15">
    <name type="scientific">Bursaphelenchus xylophilus</name>
    <name type="common">Pinewood nematode worm</name>
    <name type="synonym">Aphelenchoides xylophilus</name>
    <dbReference type="NCBI Taxonomy" id="6326"/>
    <lineage>
        <taxon>Eukaryota</taxon>
        <taxon>Metazoa</taxon>
        <taxon>Ecdysozoa</taxon>
        <taxon>Nematoda</taxon>
        <taxon>Chromadorea</taxon>
        <taxon>Rhabditida</taxon>
        <taxon>Tylenchina</taxon>
        <taxon>Tylenchomorpha</taxon>
        <taxon>Aphelenchoidea</taxon>
        <taxon>Aphelenchoididae</taxon>
        <taxon>Bursaphelenchus</taxon>
    </lineage>
</organism>
<dbReference type="GO" id="GO:0006546">
    <property type="term" value="P:glycine catabolic process"/>
    <property type="evidence" value="ECO:0007669"/>
    <property type="project" value="InterPro"/>
</dbReference>
<dbReference type="Pfam" id="PF08669">
    <property type="entry name" value="GCV_T_C"/>
    <property type="match status" value="1"/>
</dbReference>
<dbReference type="AlphaFoldDB" id="A0A7I8X6D4"/>
<keyword evidence="8 11" id="KW-0496">Mitochondrion</keyword>
<evidence type="ECO:0000256" key="5">
    <source>
        <dbReference type="ARBA" id="ARBA00022576"/>
    </source>
</evidence>
<dbReference type="EC" id="2.1.2.10" evidence="11"/>
<dbReference type="PANTHER" id="PTHR43757">
    <property type="entry name" value="AMINOMETHYLTRANSFERASE"/>
    <property type="match status" value="1"/>
</dbReference>
<dbReference type="Gene3D" id="3.30.70.1400">
    <property type="entry name" value="Aminomethyltransferase beta-barrel domains"/>
    <property type="match status" value="1"/>
</dbReference>
<feature type="domain" description="Aminomethyltransferase C-terminal" evidence="13">
    <location>
        <begin position="315"/>
        <end position="393"/>
    </location>
</feature>
<dbReference type="NCBIfam" id="NF001567">
    <property type="entry name" value="PRK00389.1"/>
    <property type="match status" value="1"/>
</dbReference>
<dbReference type="SMR" id="A0A7I8X6D4"/>
<comment type="caution">
    <text evidence="14">The sequence shown here is derived from an EMBL/GenBank/DDBJ whole genome shotgun (WGS) entry which is preliminary data.</text>
</comment>
<dbReference type="GO" id="GO:0008483">
    <property type="term" value="F:transaminase activity"/>
    <property type="evidence" value="ECO:0007669"/>
    <property type="project" value="UniProtKB-KW"/>
</dbReference>
<comment type="similarity">
    <text evidence="3 11">Belongs to the GcvT family.</text>
</comment>
<dbReference type="Gene3D" id="4.10.1250.10">
    <property type="entry name" value="Aminomethyltransferase fragment"/>
    <property type="match status" value="1"/>
</dbReference>
<evidence type="ECO:0000256" key="11">
    <source>
        <dbReference type="RuleBase" id="RU003981"/>
    </source>
</evidence>
<evidence type="ECO:0000259" key="13">
    <source>
        <dbReference type="Pfam" id="PF08669"/>
    </source>
</evidence>
<dbReference type="Gene3D" id="3.30.1360.120">
    <property type="entry name" value="Probable tRNA modification gtpase trme, domain 1"/>
    <property type="match status" value="1"/>
</dbReference>
<evidence type="ECO:0000256" key="1">
    <source>
        <dbReference type="ARBA" id="ARBA00003631"/>
    </source>
</evidence>
<evidence type="ECO:0000259" key="12">
    <source>
        <dbReference type="Pfam" id="PF01571"/>
    </source>
</evidence>
<comment type="function">
    <text evidence="1 11">The glycine cleavage system catalyzes the degradation of glycine.</text>
</comment>
<dbReference type="InterPro" id="IPR029043">
    <property type="entry name" value="GcvT/YgfZ_C"/>
</dbReference>
<dbReference type="Proteomes" id="UP000659654">
    <property type="component" value="Unassembled WGS sequence"/>
</dbReference>
<dbReference type="EMBL" id="CAJFCV020000005">
    <property type="protein sequence ID" value="CAG9122897.1"/>
    <property type="molecule type" value="Genomic_DNA"/>
</dbReference>
<evidence type="ECO:0000256" key="6">
    <source>
        <dbReference type="ARBA" id="ARBA00022679"/>
    </source>
</evidence>
<dbReference type="GO" id="GO:0005739">
    <property type="term" value="C:mitochondrion"/>
    <property type="evidence" value="ECO:0007669"/>
    <property type="project" value="UniProtKB-SubCell"/>
</dbReference>
<dbReference type="GO" id="GO:0005960">
    <property type="term" value="C:glycine cleavage complex"/>
    <property type="evidence" value="ECO:0007669"/>
    <property type="project" value="InterPro"/>
</dbReference>
<keyword evidence="15" id="KW-1185">Reference proteome</keyword>
<dbReference type="Pfam" id="PF01571">
    <property type="entry name" value="GCV_T"/>
    <property type="match status" value="1"/>
</dbReference>
<evidence type="ECO:0000256" key="9">
    <source>
        <dbReference type="ARBA" id="ARBA00047665"/>
    </source>
</evidence>
<evidence type="ECO:0000256" key="4">
    <source>
        <dbReference type="ARBA" id="ARBA00011690"/>
    </source>
</evidence>
<name>A0A7I8X6D4_BURXY</name>
<dbReference type="GO" id="GO:0004047">
    <property type="term" value="F:aminomethyltransferase activity"/>
    <property type="evidence" value="ECO:0007669"/>
    <property type="project" value="UniProtKB-EC"/>
</dbReference>
<dbReference type="InterPro" id="IPR006222">
    <property type="entry name" value="GCVT_N"/>
</dbReference>
<dbReference type="InterPro" id="IPR006223">
    <property type="entry name" value="GcvT"/>
</dbReference>
<comment type="subunit">
    <text evidence="4 11">The glycine cleavage system is composed of four proteins: P, T, L and H.</text>
</comment>
<keyword evidence="5 11" id="KW-0032">Aminotransferase</keyword>
<dbReference type="NCBIfam" id="TIGR00528">
    <property type="entry name" value="gcvT"/>
    <property type="match status" value="1"/>
</dbReference>
<dbReference type="OrthoDB" id="10263536at2759"/>
<keyword evidence="6 11" id="KW-0808">Transferase</keyword>
<comment type="catalytic activity">
    <reaction evidence="9 11">
        <text>N(6)-[(R)-S(8)-aminomethyldihydrolipoyl]-L-lysyl-[protein] + (6S)-5,6,7,8-tetrahydrofolate = N(6)-[(R)-dihydrolipoyl]-L-lysyl-[protein] + (6R)-5,10-methylene-5,6,7,8-tetrahydrofolate + NH4(+)</text>
        <dbReference type="Rhea" id="RHEA:16945"/>
        <dbReference type="Rhea" id="RHEA-COMP:10475"/>
        <dbReference type="Rhea" id="RHEA-COMP:10492"/>
        <dbReference type="ChEBI" id="CHEBI:15636"/>
        <dbReference type="ChEBI" id="CHEBI:28938"/>
        <dbReference type="ChEBI" id="CHEBI:57453"/>
        <dbReference type="ChEBI" id="CHEBI:83100"/>
        <dbReference type="ChEBI" id="CHEBI:83143"/>
        <dbReference type="EC" id="2.1.2.10"/>
    </reaction>
</comment>
<reference evidence="14" key="1">
    <citation type="submission" date="2020-09" db="EMBL/GenBank/DDBJ databases">
        <authorList>
            <person name="Kikuchi T."/>
        </authorList>
    </citation>
    <scope>NUCLEOTIDE SEQUENCE</scope>
    <source>
        <strain evidence="14">Ka4C1</strain>
    </source>
</reference>
<gene>
    <name evidence="14" type="ORF">BXYJ_LOCUS11739</name>
</gene>
<dbReference type="InterPro" id="IPR028896">
    <property type="entry name" value="GcvT/YgfZ/DmdA"/>
</dbReference>
<evidence type="ECO:0000256" key="10">
    <source>
        <dbReference type="PIRSR" id="PIRSR006487-1"/>
    </source>
</evidence>
<dbReference type="FunFam" id="4.10.1250.10:FF:000002">
    <property type="entry name" value="Aminomethyltransferase"/>
    <property type="match status" value="1"/>
</dbReference>
<accession>A0A7I8X6D4</accession>
<dbReference type="SUPFAM" id="SSF101790">
    <property type="entry name" value="Aminomethyltransferase beta-barrel domain"/>
    <property type="match status" value="1"/>
</dbReference>
<sequence>MNRLLFRRQPVSVASRRLKKTLASAKKTCLYEFHAQNGAKFVEFCGFQMPIQYTDLSIPKSTLHTRHHASIFDVSHMLQTEIHGKDAIEFFESLTPADVQGLAENAGCLSVFTNGNGGIQDDLVVSKTDKGYLYVVSNAGCIDKDVAHMKKHESEWKAKGKDVQVKVLNDYGLIALQGPEALLLLETETDIDLTKLYFMHTAVGTVAGVSDCRVTRCGYTGEDGFEIKFPISSGDTVPKKLMESKRISTRLAGLGARNVLRLEAGLCLYGDDITETTTPIEAGLNFVVAKRRRQTLGFPGAEVIVKQIEDKKVAKKRVGLISDGGRSPRGSLPLIDPIDKASVGFVTSGSPSPTLNKNIAMGYVDFQDAKIGKKILVDFGSKQSEVTVTKMPFHPTNYYVKPKN</sequence>
<dbReference type="PANTHER" id="PTHR43757:SF16">
    <property type="entry name" value="AMINOMETHYLTRANSFERASE, MITOCHONDRIAL"/>
    <property type="match status" value="1"/>
</dbReference>
<evidence type="ECO:0000256" key="3">
    <source>
        <dbReference type="ARBA" id="ARBA00008609"/>
    </source>
</evidence>
<evidence type="ECO:0000256" key="2">
    <source>
        <dbReference type="ARBA" id="ARBA00004173"/>
    </source>
</evidence>
<evidence type="ECO:0000313" key="14">
    <source>
        <dbReference type="EMBL" id="CAD5231643.1"/>
    </source>
</evidence>